<protein>
    <submittedName>
        <fullName evidence="3">Por secretion system C-terminal sorting domain-containing protein</fullName>
    </submittedName>
</protein>
<feature type="signal peptide" evidence="2">
    <location>
        <begin position="1"/>
        <end position="19"/>
    </location>
</feature>
<proteinExistence type="predicted"/>
<evidence type="ECO:0000256" key="1">
    <source>
        <dbReference type="ARBA" id="ARBA00022729"/>
    </source>
</evidence>
<organism evidence="3 4">
    <name type="scientific">Epilithonimonas hominis</name>
    <dbReference type="NCBI Taxonomy" id="420404"/>
    <lineage>
        <taxon>Bacteria</taxon>
        <taxon>Pseudomonadati</taxon>
        <taxon>Bacteroidota</taxon>
        <taxon>Flavobacteriia</taxon>
        <taxon>Flavobacteriales</taxon>
        <taxon>Weeksellaceae</taxon>
        <taxon>Chryseobacterium group</taxon>
        <taxon>Epilithonimonas</taxon>
    </lineage>
</organism>
<dbReference type="Proteomes" id="UP000198555">
    <property type="component" value="Unassembled WGS sequence"/>
</dbReference>
<dbReference type="NCBIfam" id="TIGR04183">
    <property type="entry name" value="Por_Secre_tail"/>
    <property type="match status" value="1"/>
</dbReference>
<accession>A0A1H6LGD7</accession>
<dbReference type="STRING" id="420404.SAMN05421793_13718"/>
<dbReference type="AlphaFoldDB" id="A0A1H6LGD7"/>
<dbReference type="EMBL" id="FNWX01000037">
    <property type="protein sequence ID" value="SEH83603.1"/>
    <property type="molecule type" value="Genomic_DNA"/>
</dbReference>
<evidence type="ECO:0000313" key="4">
    <source>
        <dbReference type="Proteomes" id="UP000198555"/>
    </source>
</evidence>
<gene>
    <name evidence="3" type="ORF">SAMN05421793_13718</name>
</gene>
<feature type="chain" id="PRO_5011604878" evidence="2">
    <location>
        <begin position="20"/>
        <end position="675"/>
    </location>
</feature>
<keyword evidence="1 2" id="KW-0732">Signal</keyword>
<evidence type="ECO:0000313" key="3">
    <source>
        <dbReference type="EMBL" id="SEH83603.1"/>
    </source>
</evidence>
<keyword evidence="4" id="KW-1185">Reference proteome</keyword>
<sequence>MIKKIFIFKLLLFNTFCFTQVLTYVGNSALVTIQSQTLLYNGGGLQTDGNAVVNNSGNVVLNASSSDVLTVGSSSRFNLKLASTTSYGQLYITGIPQANITGKVNKEYRADVNSGTTARQQISLPFFNYKISDLVSNITNSPSNTAGNYLNVTNGSNNSAGRFSPSSVFKWNNAKARFDQIVSGGDHLTTVNVGTALDYYIIPRRNSAGTEVWDAANTGNVTTFSGIPVSDITTVQSLSLTGAAAGIDFGFNGSSANYFGEKYRTYLDDPFQSKTGNSGNWDTNYGKNLYQVANPFLTNIDLKYIGQAETTNSDGNAIPNLQGVAYYTSGLTWTKASGTGYPSENNNGSSNGTAGRTIVMTASSGVFQAGDIKANRLIIKPMGEFMIKLSTDNGSNTASKIDFTALRRFSNVSRNNTTDTTNPTSRTADGTDIPADKIVKQLAVIMYDSDSLEIGRTYYAISPSAITGNNPGNTLLQAYNGDDSIIYTKEENINGGEDVNISTKLYINEANEIDFKSKEVPLYINYTTSPYYLAFEVYEKGERMPNGLSNGNHFYLKDSQGQLFKIDDGSSFSLSGNQNLGLYYQKPDATLLAESVLASQTFIAKKDSHWVVRFAKNWNKATVEVYSVAGQLMSSKSNISTSTDYLIPVNYQAKGVFVVKATSEKGEVVIKKIVN</sequence>
<reference evidence="4" key="1">
    <citation type="submission" date="2016-10" db="EMBL/GenBank/DDBJ databases">
        <authorList>
            <person name="Varghese N."/>
            <person name="Submissions S."/>
        </authorList>
    </citation>
    <scope>NUCLEOTIDE SEQUENCE [LARGE SCALE GENOMIC DNA]</scope>
    <source>
        <strain evidence="4">DSM 19326</strain>
    </source>
</reference>
<name>A0A1H6LGD7_9FLAO</name>
<evidence type="ECO:0000256" key="2">
    <source>
        <dbReference type="SAM" id="SignalP"/>
    </source>
</evidence>
<dbReference type="InterPro" id="IPR026444">
    <property type="entry name" value="Secre_tail"/>
</dbReference>